<organism evidence="2 3">
    <name type="scientific">Humibacter ginsenosidimutans</name>
    <dbReference type="NCBI Taxonomy" id="2599293"/>
    <lineage>
        <taxon>Bacteria</taxon>
        <taxon>Bacillati</taxon>
        <taxon>Actinomycetota</taxon>
        <taxon>Actinomycetes</taxon>
        <taxon>Micrococcales</taxon>
        <taxon>Microbacteriaceae</taxon>
        <taxon>Humibacter</taxon>
    </lineage>
</organism>
<dbReference type="GO" id="GO:0016787">
    <property type="term" value="F:hydrolase activity"/>
    <property type="evidence" value="ECO:0007669"/>
    <property type="project" value="UniProtKB-KW"/>
</dbReference>
<gene>
    <name evidence="2" type="ORF">FPZ11_12725</name>
</gene>
<dbReference type="AlphaFoldDB" id="A0A5B8M5M6"/>
<reference evidence="2 3" key="1">
    <citation type="submission" date="2019-07" db="EMBL/GenBank/DDBJ databases">
        <title>Full genome sequence of Humibacter sp. WJ7-1.</title>
        <authorList>
            <person name="Im W.-T."/>
        </authorList>
    </citation>
    <scope>NUCLEOTIDE SEQUENCE [LARGE SCALE GENOMIC DNA]</scope>
    <source>
        <strain evidence="2 3">WJ7-1</strain>
    </source>
</reference>
<dbReference type="Pfam" id="PF04909">
    <property type="entry name" value="Amidohydro_2"/>
    <property type="match status" value="1"/>
</dbReference>
<feature type="domain" description="Amidohydrolase-related" evidence="1">
    <location>
        <begin position="52"/>
        <end position="307"/>
    </location>
</feature>
<dbReference type="EMBL" id="CP042305">
    <property type="protein sequence ID" value="QDZ15511.1"/>
    <property type="molecule type" value="Genomic_DNA"/>
</dbReference>
<evidence type="ECO:0000259" key="1">
    <source>
        <dbReference type="Pfam" id="PF04909"/>
    </source>
</evidence>
<protein>
    <submittedName>
        <fullName evidence="2">Amidohydrolase family protein</fullName>
    </submittedName>
</protein>
<dbReference type="OrthoDB" id="1407586at2"/>
<dbReference type="Proteomes" id="UP000320216">
    <property type="component" value="Chromosome"/>
</dbReference>
<dbReference type="Gene3D" id="3.20.20.140">
    <property type="entry name" value="Metal-dependent hydrolases"/>
    <property type="match status" value="1"/>
</dbReference>
<sequence>MPHHARRHAAAFCQLTDQHVRSRSSGVDLDTNVKPYRCARYSNLPEERLVTIDIHAHVTDDLDARLTADSDAGIDLTVLLSTRVHPERASSVEQVQAEFRSLQNVVAGEAVDPSEFAAPAMELRAALDAHPGRVVGMAAAPLTLERRTLVEFVDDQLQHPSMVGIGELTCAPDAGQTIEPVVQLADDHGGLPVLVHGFAPNTEGDLRSYAAIASRHPRVPIIIGAFGGLNSMLAIELATDVSNLYIDISSALQIFVLRAAAGRIPSKLLFGSNTPYGLPAASLKTVQAAITDRGALTAVLHDNAAGLMRR</sequence>
<keyword evidence="2" id="KW-0378">Hydrolase</keyword>
<accession>A0A5B8M5M6</accession>
<dbReference type="KEGG" id="huw:FPZ11_12725"/>
<evidence type="ECO:0000313" key="2">
    <source>
        <dbReference type="EMBL" id="QDZ15511.1"/>
    </source>
</evidence>
<name>A0A5B8M5M6_9MICO</name>
<dbReference type="SUPFAM" id="SSF51556">
    <property type="entry name" value="Metallo-dependent hydrolases"/>
    <property type="match status" value="1"/>
</dbReference>
<keyword evidence="3" id="KW-1185">Reference proteome</keyword>
<evidence type="ECO:0000313" key="3">
    <source>
        <dbReference type="Proteomes" id="UP000320216"/>
    </source>
</evidence>
<dbReference type="InterPro" id="IPR032466">
    <property type="entry name" value="Metal_Hydrolase"/>
</dbReference>
<dbReference type="InterPro" id="IPR006680">
    <property type="entry name" value="Amidohydro-rel"/>
</dbReference>
<proteinExistence type="predicted"/>